<name>A0A8S5NXC0_9VIRU</name>
<organism evidence="2">
    <name type="scientific">Microviridae sp. ctX0F7</name>
    <dbReference type="NCBI Taxonomy" id="2824999"/>
    <lineage>
        <taxon>Viruses</taxon>
        <taxon>Monodnaviria</taxon>
        <taxon>Sangervirae</taxon>
        <taxon>Phixviricota</taxon>
        <taxon>Malgrandaviricetes</taxon>
        <taxon>Petitvirales</taxon>
        <taxon>Microviridae</taxon>
    </lineage>
</organism>
<dbReference type="EMBL" id="BK015284">
    <property type="protein sequence ID" value="DAD99401.1"/>
    <property type="molecule type" value="Genomic_DNA"/>
</dbReference>
<proteinExistence type="predicted"/>
<reference evidence="2" key="1">
    <citation type="journal article" date="2021" name="Proc. Natl. Acad. Sci. U.S.A.">
        <title>A Catalog of Tens of Thousands of Viruses from Human Metagenomes Reveals Hidden Associations with Chronic Diseases.</title>
        <authorList>
            <person name="Tisza M.J."/>
            <person name="Buck C.B."/>
        </authorList>
    </citation>
    <scope>NUCLEOTIDE SEQUENCE</scope>
    <source>
        <strain evidence="2">CtX0F7</strain>
    </source>
</reference>
<evidence type="ECO:0000313" key="2">
    <source>
        <dbReference type="EMBL" id="DAD99401.1"/>
    </source>
</evidence>
<accession>A0A8S5NXC0</accession>
<evidence type="ECO:0000256" key="1">
    <source>
        <dbReference type="SAM" id="MobiDB-lite"/>
    </source>
</evidence>
<sequence length="130" mass="15134">MSNKVFDELSKSFDPEILSVYTCVRELYRICDDYISDHGCMQWRFSPANPSTVKLQQILKSFQHHEVNFFYHTDPLLFGNGSAIFVEAYMSHLWGKMFGTILTDRVCEAISPSRRPKRPSQRPKNGSPRR</sequence>
<feature type="compositionally biased region" description="Basic residues" evidence="1">
    <location>
        <begin position="114"/>
        <end position="130"/>
    </location>
</feature>
<feature type="region of interest" description="Disordered" evidence="1">
    <location>
        <begin position="111"/>
        <end position="130"/>
    </location>
</feature>
<protein>
    <submittedName>
        <fullName evidence="2">Uncharacterized protein</fullName>
    </submittedName>
</protein>